<evidence type="ECO:0000256" key="1">
    <source>
        <dbReference type="SAM" id="Phobius"/>
    </source>
</evidence>
<keyword evidence="1" id="KW-0472">Membrane</keyword>
<organism evidence="2 3">
    <name type="scientific">Merismopedia glauca CCAP 1448/3</name>
    <dbReference type="NCBI Taxonomy" id="1296344"/>
    <lineage>
        <taxon>Bacteria</taxon>
        <taxon>Bacillati</taxon>
        <taxon>Cyanobacteriota</taxon>
        <taxon>Cyanophyceae</taxon>
        <taxon>Synechococcales</taxon>
        <taxon>Merismopediaceae</taxon>
        <taxon>Merismopedia</taxon>
    </lineage>
</organism>
<keyword evidence="3" id="KW-1185">Reference proteome</keyword>
<accession>A0A2T1C140</accession>
<comment type="caution">
    <text evidence="2">The sequence shown here is derived from an EMBL/GenBank/DDBJ whole genome shotgun (WGS) entry which is preliminary data.</text>
</comment>
<reference evidence="2 3" key="1">
    <citation type="submission" date="2018-02" db="EMBL/GenBank/DDBJ databases">
        <authorList>
            <person name="Cohen D.B."/>
            <person name="Kent A.D."/>
        </authorList>
    </citation>
    <scope>NUCLEOTIDE SEQUENCE [LARGE SCALE GENOMIC DNA]</scope>
    <source>
        <strain evidence="2 3">CCAP 1448/3</strain>
    </source>
</reference>
<protein>
    <submittedName>
        <fullName evidence="2">Uncharacterized protein</fullName>
    </submittedName>
</protein>
<proteinExistence type="predicted"/>
<feature type="transmembrane region" description="Helical" evidence="1">
    <location>
        <begin position="63"/>
        <end position="79"/>
    </location>
</feature>
<gene>
    <name evidence="2" type="ORF">C7B64_16040</name>
</gene>
<sequence>MSVTESDRPKPCLQLVSFSQFKNDSVCNPFLVIYTALYILVAFSLTLGSIQALSVLVLRSTKLLFSSVAGSILLAFISII</sequence>
<feature type="transmembrane region" description="Helical" evidence="1">
    <location>
        <begin position="31"/>
        <end position="56"/>
    </location>
</feature>
<keyword evidence="1" id="KW-0812">Transmembrane</keyword>
<evidence type="ECO:0000313" key="3">
    <source>
        <dbReference type="Proteomes" id="UP000238762"/>
    </source>
</evidence>
<name>A0A2T1C140_9CYAN</name>
<evidence type="ECO:0000313" key="2">
    <source>
        <dbReference type="EMBL" id="PSB01877.1"/>
    </source>
</evidence>
<reference evidence="2 3" key="2">
    <citation type="submission" date="2018-03" db="EMBL/GenBank/DDBJ databases">
        <title>The ancient ancestry and fast evolution of plastids.</title>
        <authorList>
            <person name="Moore K.R."/>
            <person name="Magnabosco C."/>
            <person name="Momper L."/>
            <person name="Gold D.A."/>
            <person name="Bosak T."/>
            <person name="Fournier G.P."/>
        </authorList>
    </citation>
    <scope>NUCLEOTIDE SEQUENCE [LARGE SCALE GENOMIC DNA]</scope>
    <source>
        <strain evidence="2 3">CCAP 1448/3</strain>
    </source>
</reference>
<dbReference type="EMBL" id="PVWJ01000083">
    <property type="protein sequence ID" value="PSB01877.1"/>
    <property type="molecule type" value="Genomic_DNA"/>
</dbReference>
<dbReference type="Proteomes" id="UP000238762">
    <property type="component" value="Unassembled WGS sequence"/>
</dbReference>
<dbReference type="AlphaFoldDB" id="A0A2T1C140"/>
<keyword evidence="1" id="KW-1133">Transmembrane helix</keyword>